<dbReference type="AlphaFoldDB" id="A0AAN8L9P2"/>
<evidence type="ECO:0000256" key="1">
    <source>
        <dbReference type="SAM" id="MobiDB-lite"/>
    </source>
</evidence>
<sequence>MRQLKKHRIIYLGKTNRLACASNNCVPRKNPCQRTALQTIAPKDTMLKDKRKRRQTGGKSNGARAEVRHLVTEAVLSQCGRETNCVGGEARCSKAGLASEVGFIHEKKQQGTLGRP</sequence>
<gene>
    <name evidence="2" type="ORF">J4Q44_G00213090</name>
</gene>
<proteinExistence type="predicted"/>
<evidence type="ECO:0000313" key="2">
    <source>
        <dbReference type="EMBL" id="KAK6308038.1"/>
    </source>
</evidence>
<protein>
    <submittedName>
        <fullName evidence="2">Uncharacterized protein</fullName>
    </submittedName>
</protein>
<keyword evidence="3" id="KW-1185">Reference proteome</keyword>
<organism evidence="2 3">
    <name type="scientific">Coregonus suidteri</name>
    <dbReference type="NCBI Taxonomy" id="861788"/>
    <lineage>
        <taxon>Eukaryota</taxon>
        <taxon>Metazoa</taxon>
        <taxon>Chordata</taxon>
        <taxon>Craniata</taxon>
        <taxon>Vertebrata</taxon>
        <taxon>Euteleostomi</taxon>
        <taxon>Actinopterygii</taxon>
        <taxon>Neopterygii</taxon>
        <taxon>Teleostei</taxon>
        <taxon>Protacanthopterygii</taxon>
        <taxon>Salmoniformes</taxon>
        <taxon>Salmonidae</taxon>
        <taxon>Coregoninae</taxon>
        <taxon>Coregonus</taxon>
    </lineage>
</organism>
<dbReference type="Proteomes" id="UP001356427">
    <property type="component" value="Unassembled WGS sequence"/>
</dbReference>
<name>A0AAN8L9P2_9TELE</name>
<comment type="caution">
    <text evidence="2">The sequence shown here is derived from an EMBL/GenBank/DDBJ whole genome shotgun (WGS) entry which is preliminary data.</text>
</comment>
<accession>A0AAN8L9P2</accession>
<dbReference type="EMBL" id="JAGTTL010000019">
    <property type="protein sequence ID" value="KAK6308038.1"/>
    <property type="molecule type" value="Genomic_DNA"/>
</dbReference>
<evidence type="ECO:0000313" key="3">
    <source>
        <dbReference type="Proteomes" id="UP001356427"/>
    </source>
</evidence>
<reference evidence="2 3" key="1">
    <citation type="submission" date="2021-04" db="EMBL/GenBank/DDBJ databases">
        <authorList>
            <person name="De Guttry C."/>
            <person name="Zahm M."/>
            <person name="Klopp C."/>
            <person name="Cabau C."/>
            <person name="Louis A."/>
            <person name="Berthelot C."/>
            <person name="Parey E."/>
            <person name="Roest Crollius H."/>
            <person name="Montfort J."/>
            <person name="Robinson-Rechavi M."/>
            <person name="Bucao C."/>
            <person name="Bouchez O."/>
            <person name="Gislard M."/>
            <person name="Lluch J."/>
            <person name="Milhes M."/>
            <person name="Lampietro C."/>
            <person name="Lopez Roques C."/>
            <person name="Donnadieu C."/>
            <person name="Braasch I."/>
            <person name="Desvignes T."/>
            <person name="Postlethwait J."/>
            <person name="Bobe J."/>
            <person name="Wedekind C."/>
            <person name="Guiguen Y."/>
        </authorList>
    </citation>
    <scope>NUCLEOTIDE SEQUENCE [LARGE SCALE GENOMIC DNA]</scope>
    <source>
        <strain evidence="2">Cs_M1</strain>
        <tissue evidence="2">Blood</tissue>
    </source>
</reference>
<feature type="region of interest" description="Disordered" evidence="1">
    <location>
        <begin position="43"/>
        <end position="65"/>
    </location>
</feature>